<dbReference type="STRING" id="58117.SAMN05421833_115199"/>
<dbReference type="SUPFAM" id="SSF46785">
    <property type="entry name" value="Winged helix' DNA-binding domain"/>
    <property type="match status" value="1"/>
</dbReference>
<dbReference type="EMBL" id="FTNI01000015">
    <property type="protein sequence ID" value="SIR79595.1"/>
    <property type="molecule type" value="Genomic_DNA"/>
</dbReference>
<protein>
    <submittedName>
        <fullName evidence="4">MarR family protein</fullName>
    </submittedName>
</protein>
<organism evidence="4 5">
    <name type="scientific">Microbispora rosea</name>
    <dbReference type="NCBI Taxonomy" id="58117"/>
    <lineage>
        <taxon>Bacteria</taxon>
        <taxon>Bacillati</taxon>
        <taxon>Actinomycetota</taxon>
        <taxon>Actinomycetes</taxon>
        <taxon>Streptosporangiales</taxon>
        <taxon>Streptosporangiaceae</taxon>
        <taxon>Microbispora</taxon>
    </lineage>
</organism>
<proteinExistence type="predicted"/>
<dbReference type="AlphaFoldDB" id="A0A1N7DV63"/>
<dbReference type="InterPro" id="IPR036388">
    <property type="entry name" value="WH-like_DNA-bd_sf"/>
</dbReference>
<accession>A0A1N7DV63</accession>
<dbReference type="SUPFAM" id="SSF46689">
    <property type="entry name" value="Homeodomain-like"/>
    <property type="match status" value="1"/>
</dbReference>
<dbReference type="Pfam" id="PF12802">
    <property type="entry name" value="MarR_2"/>
    <property type="match status" value="1"/>
</dbReference>
<dbReference type="InterPro" id="IPR000835">
    <property type="entry name" value="HTH_MarR-typ"/>
</dbReference>
<evidence type="ECO:0000313" key="5">
    <source>
        <dbReference type="Proteomes" id="UP000186096"/>
    </source>
</evidence>
<dbReference type="InterPro" id="IPR051917">
    <property type="entry name" value="Transposase-Integrase"/>
</dbReference>
<feature type="domain" description="Transposase IS30-like HTH" evidence="3">
    <location>
        <begin position="4"/>
        <end position="46"/>
    </location>
</feature>
<evidence type="ECO:0000313" key="4">
    <source>
        <dbReference type="EMBL" id="SIR79595.1"/>
    </source>
</evidence>
<reference evidence="5" key="1">
    <citation type="submission" date="2017-01" db="EMBL/GenBank/DDBJ databases">
        <authorList>
            <person name="Varghese N."/>
            <person name="Submissions S."/>
        </authorList>
    </citation>
    <scope>NUCLEOTIDE SEQUENCE [LARGE SCALE GENOMIC DNA]</scope>
    <source>
        <strain evidence="5">ATCC 12950</strain>
    </source>
</reference>
<gene>
    <name evidence="4" type="ORF">SAMN05421833_115199</name>
</gene>
<dbReference type="InterPro" id="IPR036390">
    <property type="entry name" value="WH_DNA-bd_sf"/>
</dbReference>
<evidence type="ECO:0000256" key="1">
    <source>
        <dbReference type="SAM" id="MobiDB-lite"/>
    </source>
</evidence>
<dbReference type="GO" id="GO:0003700">
    <property type="term" value="F:DNA-binding transcription factor activity"/>
    <property type="evidence" value="ECO:0007669"/>
    <property type="project" value="InterPro"/>
</dbReference>
<keyword evidence="5" id="KW-1185">Reference proteome</keyword>
<evidence type="ECO:0000259" key="3">
    <source>
        <dbReference type="Pfam" id="PF13936"/>
    </source>
</evidence>
<dbReference type="PANTHER" id="PTHR10948">
    <property type="entry name" value="TRANSPOSASE"/>
    <property type="match status" value="1"/>
</dbReference>
<dbReference type="InterPro" id="IPR025246">
    <property type="entry name" value="IS30-like_HTH"/>
</dbReference>
<dbReference type="GO" id="GO:0032196">
    <property type="term" value="P:transposition"/>
    <property type="evidence" value="ECO:0007669"/>
    <property type="project" value="TreeGrafter"/>
</dbReference>
<feature type="domain" description="HTH marR-type" evidence="2">
    <location>
        <begin position="103"/>
        <end position="160"/>
    </location>
</feature>
<sequence>MPARSRLSFDDRRRIAEGLRDGLTYAEIARRLGRPRSTVSREISRNGGPHGYRAHHAQQATNWRARRRRQVPPPELRDSYGDRDARTVQEFTEDFTAMMIQTGMSPLTARVFAALFVSDGASLTAAELVQRLHVSPASISKAIRWLEQRGLVSRGREGRRERYAVAVDVWYRTWSESARSMTLWADTTRRGADVFGAGTPVGLRLRTTSRFFELLSRDMAQAAEHWRQTVSLQRLP</sequence>
<dbReference type="RefSeq" id="WP_076437366.1">
    <property type="nucleotide sequence ID" value="NZ_FTNI01000015.1"/>
</dbReference>
<name>A0A1N7DV63_9ACTN</name>
<dbReference type="Proteomes" id="UP000186096">
    <property type="component" value="Unassembled WGS sequence"/>
</dbReference>
<evidence type="ECO:0000259" key="2">
    <source>
        <dbReference type="Pfam" id="PF12802"/>
    </source>
</evidence>
<dbReference type="GO" id="GO:0004803">
    <property type="term" value="F:transposase activity"/>
    <property type="evidence" value="ECO:0007669"/>
    <property type="project" value="TreeGrafter"/>
</dbReference>
<dbReference type="OrthoDB" id="4823987at2"/>
<dbReference type="InterPro" id="IPR009057">
    <property type="entry name" value="Homeodomain-like_sf"/>
</dbReference>
<dbReference type="Pfam" id="PF13936">
    <property type="entry name" value="HTH_38"/>
    <property type="match status" value="1"/>
</dbReference>
<dbReference type="PANTHER" id="PTHR10948:SF23">
    <property type="entry name" value="TRANSPOSASE INSI FOR INSERTION SEQUENCE ELEMENT IS30A-RELATED"/>
    <property type="match status" value="1"/>
</dbReference>
<dbReference type="GO" id="GO:0005829">
    <property type="term" value="C:cytosol"/>
    <property type="evidence" value="ECO:0007669"/>
    <property type="project" value="TreeGrafter"/>
</dbReference>
<dbReference type="Gene3D" id="1.10.10.10">
    <property type="entry name" value="Winged helix-like DNA-binding domain superfamily/Winged helix DNA-binding domain"/>
    <property type="match status" value="2"/>
</dbReference>
<feature type="region of interest" description="Disordered" evidence="1">
    <location>
        <begin position="37"/>
        <end position="83"/>
    </location>
</feature>